<dbReference type="InterPro" id="IPR036514">
    <property type="entry name" value="SGNH_hydro_sf"/>
</dbReference>
<dbReference type="RefSeq" id="XP_003655017.1">
    <property type="nucleotide sequence ID" value="XM_003654969.1"/>
</dbReference>
<organism evidence="2 3">
    <name type="scientific">Thermothielavioides terrestris (strain ATCC 38088 / NRRL 8126)</name>
    <name type="common">Thielavia terrestris</name>
    <dbReference type="NCBI Taxonomy" id="578455"/>
    <lineage>
        <taxon>Eukaryota</taxon>
        <taxon>Fungi</taxon>
        <taxon>Dikarya</taxon>
        <taxon>Ascomycota</taxon>
        <taxon>Pezizomycotina</taxon>
        <taxon>Sordariomycetes</taxon>
        <taxon>Sordariomycetidae</taxon>
        <taxon>Sordariales</taxon>
        <taxon>Chaetomiaceae</taxon>
        <taxon>Thermothielavioides</taxon>
        <taxon>Thermothielavioides terrestris</taxon>
    </lineage>
</organism>
<protein>
    <recommendedName>
        <fullName evidence="4">SGNH hydrolase-type esterase domain-containing protein</fullName>
    </recommendedName>
</protein>
<dbReference type="OrthoDB" id="505607at2759"/>
<feature type="compositionally biased region" description="Low complexity" evidence="1">
    <location>
        <begin position="8"/>
        <end position="21"/>
    </location>
</feature>
<dbReference type="EMBL" id="CP003012">
    <property type="protein sequence ID" value="AEO68681.1"/>
    <property type="molecule type" value="Genomic_DNA"/>
</dbReference>
<dbReference type="Proteomes" id="UP000008181">
    <property type="component" value="Chromosome 4"/>
</dbReference>
<proteinExistence type="predicted"/>
<dbReference type="GeneID" id="11524170"/>
<dbReference type="AlphaFoldDB" id="G2R9E0"/>
<evidence type="ECO:0000313" key="3">
    <source>
        <dbReference type="Proteomes" id="UP000008181"/>
    </source>
</evidence>
<evidence type="ECO:0008006" key="4">
    <source>
        <dbReference type="Google" id="ProtNLM"/>
    </source>
</evidence>
<dbReference type="SUPFAM" id="SSF52266">
    <property type="entry name" value="SGNH hydrolase"/>
    <property type="match status" value="1"/>
</dbReference>
<accession>G2R9E0</accession>
<evidence type="ECO:0000313" key="2">
    <source>
        <dbReference type="EMBL" id="AEO68681.1"/>
    </source>
</evidence>
<dbReference type="HOGENOM" id="CLU_089681_0_0_1"/>
<dbReference type="eggNOG" id="ENOG502T4JN">
    <property type="taxonomic scope" value="Eukaryota"/>
</dbReference>
<dbReference type="STRING" id="578455.G2R9E0"/>
<dbReference type="Gene3D" id="3.40.50.1110">
    <property type="entry name" value="SGNH hydrolase"/>
    <property type="match status" value="1"/>
</dbReference>
<keyword evidence="3" id="KW-1185">Reference proteome</keyword>
<feature type="region of interest" description="Disordered" evidence="1">
    <location>
        <begin position="139"/>
        <end position="183"/>
    </location>
</feature>
<reference evidence="2 3" key="1">
    <citation type="journal article" date="2011" name="Nat. Biotechnol.">
        <title>Comparative genomic analysis of the thermophilic biomass-degrading fungi Myceliophthora thermophila and Thielavia terrestris.</title>
        <authorList>
            <person name="Berka R.M."/>
            <person name="Grigoriev I.V."/>
            <person name="Otillar R."/>
            <person name="Salamov A."/>
            <person name="Grimwood J."/>
            <person name="Reid I."/>
            <person name="Ishmael N."/>
            <person name="John T."/>
            <person name="Darmond C."/>
            <person name="Moisan M.-C."/>
            <person name="Henrissat B."/>
            <person name="Coutinho P.M."/>
            <person name="Lombard V."/>
            <person name="Natvig D.O."/>
            <person name="Lindquist E."/>
            <person name="Schmutz J."/>
            <person name="Lucas S."/>
            <person name="Harris P."/>
            <person name="Powlowski J."/>
            <person name="Bellemare A."/>
            <person name="Taylor D."/>
            <person name="Butler G."/>
            <person name="de Vries R.P."/>
            <person name="Allijn I.E."/>
            <person name="van den Brink J."/>
            <person name="Ushinsky S."/>
            <person name="Storms R."/>
            <person name="Powell A.J."/>
            <person name="Paulsen I.T."/>
            <person name="Elbourne L.D.H."/>
            <person name="Baker S.E."/>
            <person name="Magnuson J."/>
            <person name="LaBoissiere S."/>
            <person name="Clutterbuck A.J."/>
            <person name="Martinez D."/>
            <person name="Wogulis M."/>
            <person name="de Leon A.L."/>
            <person name="Rey M.W."/>
            <person name="Tsang A."/>
        </authorList>
    </citation>
    <scope>NUCLEOTIDE SEQUENCE [LARGE SCALE GENOMIC DNA]</scope>
    <source>
        <strain evidence="3">ATCC 38088 / NRRL 8126</strain>
    </source>
</reference>
<sequence length="330" mass="35118">MAAPQGKPPTTAATATTTATPEPLQSLLAPLHRIAKFKPRSCETSKTAHIPLLVESIQRSSPPTVVLLGDSMLECLTTTGASPNSPPSPWPSPTLLDDAALAALFPGSSPERHRRRLDGMFNAGVGGDRVQNVAYRLVGDEDSGPGRGQGQSGVEDGGGHLEGGAVGEGDEDGDGQTREGKDRLPGLLPLLASAGNVKLWVVHAGTNNITGRKGLANRDVEALAVVLRALLGVSRECRVLLTGLFYRADVAPRLVDKANGKLKEVVESLNKECLGRDGRMEERVVFLPAPRDVTPEEHLVDHVHLGLEGYRLWIRELFPAVVDMLRVGTT</sequence>
<gene>
    <name evidence="2" type="ORF">THITE_2118270</name>
</gene>
<feature type="region of interest" description="Disordered" evidence="1">
    <location>
        <begin position="1"/>
        <end position="23"/>
    </location>
</feature>
<evidence type="ECO:0000256" key="1">
    <source>
        <dbReference type="SAM" id="MobiDB-lite"/>
    </source>
</evidence>
<dbReference type="KEGG" id="ttt:THITE_2118270"/>
<name>G2R9E0_THETT</name>